<evidence type="ECO:0000313" key="4">
    <source>
        <dbReference type="Proteomes" id="UP000799428"/>
    </source>
</evidence>
<dbReference type="SUPFAM" id="SSF81296">
    <property type="entry name" value="E set domains"/>
    <property type="match status" value="1"/>
</dbReference>
<keyword evidence="4" id="KW-1185">Reference proteome</keyword>
<feature type="region of interest" description="Disordered" evidence="1">
    <location>
        <begin position="432"/>
        <end position="451"/>
    </location>
</feature>
<dbReference type="Pfam" id="PF00339">
    <property type="entry name" value="Arrestin_N"/>
    <property type="match status" value="1"/>
</dbReference>
<dbReference type="OrthoDB" id="2333384at2759"/>
<name>A0A6G1K2P7_9PLEO</name>
<protein>
    <recommendedName>
        <fullName evidence="2">Arrestin-like N-terminal domain-containing protein</fullName>
    </recommendedName>
</protein>
<proteinExistence type="predicted"/>
<reference evidence="3" key="1">
    <citation type="journal article" date="2020" name="Stud. Mycol.">
        <title>101 Dothideomycetes genomes: a test case for predicting lifestyles and emergence of pathogens.</title>
        <authorList>
            <person name="Haridas S."/>
            <person name="Albert R."/>
            <person name="Binder M."/>
            <person name="Bloem J."/>
            <person name="Labutti K."/>
            <person name="Salamov A."/>
            <person name="Andreopoulos B."/>
            <person name="Baker S."/>
            <person name="Barry K."/>
            <person name="Bills G."/>
            <person name="Bluhm B."/>
            <person name="Cannon C."/>
            <person name="Castanera R."/>
            <person name="Culley D."/>
            <person name="Daum C."/>
            <person name="Ezra D."/>
            <person name="Gonzalez J."/>
            <person name="Henrissat B."/>
            <person name="Kuo A."/>
            <person name="Liang C."/>
            <person name="Lipzen A."/>
            <person name="Lutzoni F."/>
            <person name="Magnuson J."/>
            <person name="Mondo S."/>
            <person name="Nolan M."/>
            <person name="Ohm R."/>
            <person name="Pangilinan J."/>
            <person name="Park H.-J."/>
            <person name="Ramirez L."/>
            <person name="Alfaro M."/>
            <person name="Sun H."/>
            <person name="Tritt A."/>
            <person name="Yoshinaga Y."/>
            <person name="Zwiers L.-H."/>
            <person name="Turgeon B."/>
            <person name="Goodwin S."/>
            <person name="Spatafora J."/>
            <person name="Crous P."/>
            <person name="Grigoriev I."/>
        </authorList>
    </citation>
    <scope>NUCLEOTIDE SEQUENCE</scope>
    <source>
        <strain evidence="3">CBS 279.74</strain>
    </source>
</reference>
<dbReference type="InterPro" id="IPR014756">
    <property type="entry name" value="Ig_E-set"/>
</dbReference>
<evidence type="ECO:0000259" key="2">
    <source>
        <dbReference type="Pfam" id="PF00339"/>
    </source>
</evidence>
<sequence>MEIMALGPTLRVMIDGDAARVYRQGDQVKGRVILALEEEEDIKMLKVNFMGTCITRTTRPLYVAGNDADASQSRRGYEERLELFDIVQILASRCTLASKKHIWNFDFKFPDLTQSRCSRWTYGSKYMKGPHPLPPSFHLCNNNLGGKAIVSYHIQAKLVRTGTKDINKVTQILAYHPSPMSAFEPKVTSRVLYAQTWKPVKKDRTIINRILTKVAGRVSTANAFPRIVPTLYYVEKIETGQHMPLHLSLANARDEFGVRNDNQPQCTLDSLSITISTFTTSMCGQPLTQPEDVTVKHVTCISRHDINQLVPFSRPTKLTTNFRLVDDVECVPTFRTCFTLLLDTITRRYSMTVVVGIKFQDQKFTIKSTTALEILPRIPREMMMTMGGIEENEEGDVDPLPLYVEREADVSFEPAPNYEMLYSSIPTSSSSMSTCLEGMNPRRERRDGAGI</sequence>
<evidence type="ECO:0000313" key="3">
    <source>
        <dbReference type="EMBL" id="KAF2706782.1"/>
    </source>
</evidence>
<gene>
    <name evidence="3" type="ORF">K504DRAFT_437688</name>
</gene>
<evidence type="ECO:0000256" key="1">
    <source>
        <dbReference type="SAM" id="MobiDB-lite"/>
    </source>
</evidence>
<dbReference type="AlphaFoldDB" id="A0A6G1K2P7"/>
<dbReference type="Proteomes" id="UP000799428">
    <property type="component" value="Unassembled WGS sequence"/>
</dbReference>
<feature type="domain" description="Arrestin-like N-terminal" evidence="2">
    <location>
        <begin position="13"/>
        <end position="160"/>
    </location>
</feature>
<dbReference type="InterPro" id="IPR014752">
    <property type="entry name" value="Arrestin-like_C"/>
</dbReference>
<dbReference type="Gene3D" id="2.60.40.640">
    <property type="match status" value="1"/>
</dbReference>
<accession>A0A6G1K2P7</accession>
<dbReference type="EMBL" id="MU005775">
    <property type="protein sequence ID" value="KAF2706782.1"/>
    <property type="molecule type" value="Genomic_DNA"/>
</dbReference>
<dbReference type="InterPro" id="IPR011021">
    <property type="entry name" value="Arrestin-like_N"/>
</dbReference>
<organism evidence="3 4">
    <name type="scientific">Pleomassaria siparia CBS 279.74</name>
    <dbReference type="NCBI Taxonomy" id="1314801"/>
    <lineage>
        <taxon>Eukaryota</taxon>
        <taxon>Fungi</taxon>
        <taxon>Dikarya</taxon>
        <taxon>Ascomycota</taxon>
        <taxon>Pezizomycotina</taxon>
        <taxon>Dothideomycetes</taxon>
        <taxon>Pleosporomycetidae</taxon>
        <taxon>Pleosporales</taxon>
        <taxon>Pleomassariaceae</taxon>
        <taxon>Pleomassaria</taxon>
    </lineage>
</organism>
<feature type="compositionally biased region" description="Basic and acidic residues" evidence="1">
    <location>
        <begin position="440"/>
        <end position="451"/>
    </location>
</feature>